<reference evidence="14 15" key="1">
    <citation type="submission" date="2019-07" db="EMBL/GenBank/DDBJ databases">
        <title>Whole genome shotgun sequence of Reyranella soli NBRC 108950.</title>
        <authorList>
            <person name="Hosoyama A."/>
            <person name="Uohara A."/>
            <person name="Ohji S."/>
            <person name="Ichikawa N."/>
        </authorList>
    </citation>
    <scope>NUCLEOTIDE SEQUENCE [LARGE SCALE GENOMIC DNA]</scope>
    <source>
        <strain evidence="14 15">NBRC 108950</strain>
    </source>
</reference>
<evidence type="ECO:0000256" key="10">
    <source>
        <dbReference type="ARBA" id="ARBA00022989"/>
    </source>
</evidence>
<evidence type="ECO:0000313" key="14">
    <source>
        <dbReference type="EMBL" id="GEP61082.1"/>
    </source>
</evidence>
<dbReference type="RefSeq" id="WP_147156406.1">
    <property type="nucleotide sequence ID" value="NZ_BKAJ01000199.1"/>
</dbReference>
<feature type="transmembrane region" description="Helical" evidence="13">
    <location>
        <begin position="99"/>
        <end position="120"/>
    </location>
</feature>
<feature type="transmembrane region" description="Helical" evidence="13">
    <location>
        <begin position="126"/>
        <end position="153"/>
    </location>
</feature>
<dbReference type="GO" id="GO:0017004">
    <property type="term" value="P:cytochrome complex assembly"/>
    <property type="evidence" value="ECO:0007669"/>
    <property type="project" value="UniProtKB-KW"/>
</dbReference>
<dbReference type="PANTHER" id="PTHR30070:SF1">
    <property type="entry name" value="CYTOCHROME C BIOGENESIS B-RELATED"/>
    <property type="match status" value="1"/>
</dbReference>
<evidence type="ECO:0000256" key="12">
    <source>
        <dbReference type="PIRNR" id="PIRNR002764"/>
    </source>
</evidence>
<organism evidence="14 15">
    <name type="scientific">Reyranella soli</name>
    <dbReference type="NCBI Taxonomy" id="1230389"/>
    <lineage>
        <taxon>Bacteria</taxon>
        <taxon>Pseudomonadati</taxon>
        <taxon>Pseudomonadota</taxon>
        <taxon>Alphaproteobacteria</taxon>
        <taxon>Hyphomicrobiales</taxon>
        <taxon>Reyranellaceae</taxon>
        <taxon>Reyranella</taxon>
    </lineage>
</organism>
<evidence type="ECO:0000256" key="6">
    <source>
        <dbReference type="ARBA" id="ARBA00022475"/>
    </source>
</evidence>
<evidence type="ECO:0000313" key="15">
    <source>
        <dbReference type="Proteomes" id="UP000321058"/>
    </source>
</evidence>
<evidence type="ECO:0000256" key="1">
    <source>
        <dbReference type="ARBA" id="ARBA00002442"/>
    </source>
</evidence>
<keyword evidence="5 12" id="KW-0813">Transport</keyword>
<evidence type="ECO:0000256" key="3">
    <source>
        <dbReference type="ARBA" id="ARBA00010544"/>
    </source>
</evidence>
<evidence type="ECO:0000256" key="13">
    <source>
        <dbReference type="SAM" id="Phobius"/>
    </source>
</evidence>
<dbReference type="GO" id="GO:1903607">
    <property type="term" value="P:cytochrome c biosynthetic process"/>
    <property type="evidence" value="ECO:0007669"/>
    <property type="project" value="TreeGrafter"/>
</dbReference>
<comment type="subcellular location">
    <subcellularLocation>
        <location evidence="2">Cell inner membrane</location>
        <topology evidence="2">Multi-pass membrane protein</topology>
    </subcellularLocation>
</comment>
<evidence type="ECO:0000256" key="11">
    <source>
        <dbReference type="ARBA" id="ARBA00023136"/>
    </source>
</evidence>
<keyword evidence="11 12" id="KW-0472">Membrane</keyword>
<dbReference type="PIRSF" id="PIRSF002764">
    <property type="entry name" value="CcmB"/>
    <property type="match status" value="1"/>
</dbReference>
<keyword evidence="10 13" id="KW-1133">Transmembrane helix</keyword>
<dbReference type="Pfam" id="PF03379">
    <property type="entry name" value="CcmB"/>
    <property type="match status" value="1"/>
</dbReference>
<evidence type="ECO:0000256" key="4">
    <source>
        <dbReference type="ARBA" id="ARBA00016452"/>
    </source>
</evidence>
<feature type="transmembrane region" description="Helical" evidence="13">
    <location>
        <begin position="193"/>
        <end position="216"/>
    </location>
</feature>
<keyword evidence="15" id="KW-1185">Reference proteome</keyword>
<keyword evidence="7 12" id="KW-0997">Cell inner membrane</keyword>
<dbReference type="InterPro" id="IPR026031">
    <property type="entry name" value="Cyt_c_CcmB_bac"/>
</dbReference>
<gene>
    <name evidence="14" type="ORF">RSO01_82480</name>
</gene>
<dbReference type="PRINTS" id="PR01414">
    <property type="entry name" value="CCMBBIOGNSIS"/>
</dbReference>
<evidence type="ECO:0000256" key="7">
    <source>
        <dbReference type="ARBA" id="ARBA00022519"/>
    </source>
</evidence>
<dbReference type="GO" id="GO:0015232">
    <property type="term" value="F:heme transmembrane transporter activity"/>
    <property type="evidence" value="ECO:0007669"/>
    <property type="project" value="InterPro"/>
</dbReference>
<proteinExistence type="inferred from homology"/>
<evidence type="ECO:0000256" key="9">
    <source>
        <dbReference type="ARBA" id="ARBA00022748"/>
    </source>
</evidence>
<evidence type="ECO:0000256" key="5">
    <source>
        <dbReference type="ARBA" id="ARBA00022448"/>
    </source>
</evidence>
<dbReference type="AlphaFoldDB" id="A0A512NQ95"/>
<accession>A0A512NQ95</accession>
<name>A0A512NQ95_9HYPH</name>
<dbReference type="GO" id="GO:0005886">
    <property type="term" value="C:plasma membrane"/>
    <property type="evidence" value="ECO:0007669"/>
    <property type="project" value="UniProtKB-SubCell"/>
</dbReference>
<keyword evidence="6 12" id="KW-1003">Cell membrane</keyword>
<evidence type="ECO:0000256" key="2">
    <source>
        <dbReference type="ARBA" id="ARBA00004429"/>
    </source>
</evidence>
<protein>
    <recommendedName>
        <fullName evidence="4 12">Heme exporter protein B</fullName>
    </recommendedName>
</protein>
<dbReference type="EMBL" id="BKAJ01000199">
    <property type="protein sequence ID" value="GEP61082.1"/>
    <property type="molecule type" value="Genomic_DNA"/>
</dbReference>
<dbReference type="NCBIfam" id="TIGR01190">
    <property type="entry name" value="ccmB"/>
    <property type="match status" value="1"/>
</dbReference>
<dbReference type="OrthoDB" id="9812915at2"/>
<dbReference type="Proteomes" id="UP000321058">
    <property type="component" value="Unassembled WGS sequence"/>
</dbReference>
<keyword evidence="9 12" id="KW-0201">Cytochrome c-type biogenesis</keyword>
<dbReference type="InterPro" id="IPR003544">
    <property type="entry name" value="Cyt_c_biogenesis_CcmB"/>
</dbReference>
<evidence type="ECO:0000256" key="8">
    <source>
        <dbReference type="ARBA" id="ARBA00022692"/>
    </source>
</evidence>
<comment type="function">
    <text evidence="1 12">Required for the export of heme to the periplasm for the biogenesis of c-type cytochromes.</text>
</comment>
<feature type="transmembrane region" description="Helical" evidence="13">
    <location>
        <begin position="21"/>
        <end position="40"/>
    </location>
</feature>
<keyword evidence="8 13" id="KW-0812">Transmembrane</keyword>
<feature type="transmembrane region" description="Helical" evidence="13">
    <location>
        <begin position="46"/>
        <end position="67"/>
    </location>
</feature>
<comment type="similarity">
    <text evidence="3 12">Belongs to the CcmB/CycW/HelB family.</text>
</comment>
<feature type="transmembrane region" description="Helical" evidence="13">
    <location>
        <begin position="160"/>
        <end position="181"/>
    </location>
</feature>
<sequence length="221" mass="22569">MSGFLALLSRDLRLVWRRPGDVAVVLAFFIVATVLFPLGIGPAANILARIAAGVLWCTALFASMLSLDRLFAADYEDGSLDLLLLAPWPLELAALAKCAAHWIVTGLPLAVLAPLLGVTFGLPPGALVALAATLLVGTPTLSLIGGLAAALTLGARRGGALLALLALPLCVPTLIFGASAIETLMTGEDLLAHIAILAALALVALATTPWAMAAALRQAGE</sequence>
<dbReference type="PANTHER" id="PTHR30070">
    <property type="entry name" value="HEME EXPORTER PROTEIN B"/>
    <property type="match status" value="1"/>
</dbReference>
<comment type="caution">
    <text evidence="14">The sequence shown here is derived from an EMBL/GenBank/DDBJ whole genome shotgun (WGS) entry which is preliminary data.</text>
</comment>